<evidence type="ECO:0000313" key="3">
    <source>
        <dbReference type="EMBL" id="SDR95320.1"/>
    </source>
</evidence>
<protein>
    <recommendedName>
        <fullName evidence="5">Outer membrane lipoprotein-sorting protein</fullName>
    </recommendedName>
</protein>
<dbReference type="PANTHER" id="PTHR37507">
    <property type="entry name" value="SPORULATION PROTEIN YDCC"/>
    <property type="match status" value="1"/>
</dbReference>
<dbReference type="RefSeq" id="WP_083362710.1">
    <property type="nucleotide sequence ID" value="NZ_LT629742.1"/>
</dbReference>
<feature type="region of interest" description="Disordered" evidence="1">
    <location>
        <begin position="306"/>
        <end position="329"/>
    </location>
</feature>
<proteinExistence type="predicted"/>
<dbReference type="EMBL" id="LT629742">
    <property type="protein sequence ID" value="SDR95320.1"/>
    <property type="molecule type" value="Genomic_DNA"/>
</dbReference>
<dbReference type="AlphaFoldDB" id="A0A1H1N8W6"/>
<dbReference type="Proteomes" id="UP000181956">
    <property type="component" value="Chromosome I"/>
</dbReference>
<evidence type="ECO:0000313" key="4">
    <source>
        <dbReference type="Proteomes" id="UP000181956"/>
    </source>
</evidence>
<keyword evidence="4" id="KW-1185">Reference proteome</keyword>
<dbReference type="PANTHER" id="PTHR37507:SF2">
    <property type="entry name" value="SPORULATION PROTEIN YDCC"/>
    <property type="match status" value="1"/>
</dbReference>
<accession>A0A1H1N8W6</accession>
<sequence length="417" mass="41537">MRAQSSRTQNSTASRTFSRWIPAIVAPIVIGVGVILVPLQANAAVDLPDKTPAELLQFAAESPAQPHSGTIEQSSELGLPDLSGLTGALGGAGADGSSAPAAASSADLEQLLSLALGSHTARVYLDGQNARLQVLDPLAERNVYRSADGVWIYDSAEKAATHITVDEAAVEALKAELQTGHADAGASAELPTPEAMLDQALARLDESTAVTVGTDALVAGRAAYELVLTPRERGTLVGQISVAIDGQTGTALAASVTARGADTPAFSVAFTDVTFAAPDPAVFAFTPPAGTAVTEKPIPVPTAAELQQAKAEAGSGAADAPGSADSAAKPVLHGTGWTTVVELPAGALPAGALPAGALGAPASGPLDTITQPVDGGRVLTTSLVTVLFTSDGRVFAGAVDVATLQAAASAPAASSGR</sequence>
<keyword evidence="2" id="KW-0472">Membrane</keyword>
<keyword evidence="2" id="KW-0812">Transmembrane</keyword>
<feature type="transmembrane region" description="Helical" evidence="2">
    <location>
        <begin position="20"/>
        <end position="39"/>
    </location>
</feature>
<evidence type="ECO:0000256" key="2">
    <source>
        <dbReference type="SAM" id="Phobius"/>
    </source>
</evidence>
<dbReference type="OrthoDB" id="4822274at2"/>
<dbReference type="InterPro" id="IPR052944">
    <property type="entry name" value="Sporulation_related"/>
</dbReference>
<dbReference type="STRING" id="412690.SAMN04489834_0584"/>
<evidence type="ECO:0008006" key="5">
    <source>
        <dbReference type="Google" id="ProtNLM"/>
    </source>
</evidence>
<dbReference type="Gene3D" id="2.50.20.10">
    <property type="entry name" value="Lipoprotein localisation LolA/LolB/LppX"/>
    <property type="match status" value="1"/>
</dbReference>
<feature type="compositionally biased region" description="Low complexity" evidence="1">
    <location>
        <begin position="309"/>
        <end position="329"/>
    </location>
</feature>
<dbReference type="InterPro" id="IPR029046">
    <property type="entry name" value="LolA/LolB/LppX"/>
</dbReference>
<dbReference type="SUPFAM" id="SSF89392">
    <property type="entry name" value="Prokaryotic lipoproteins and lipoprotein localization factors"/>
    <property type="match status" value="1"/>
</dbReference>
<keyword evidence="2" id="KW-1133">Transmembrane helix</keyword>
<name>A0A1H1N8W6_9MICO</name>
<gene>
    <name evidence="3" type="ORF">SAMN04489834_0584</name>
</gene>
<reference evidence="4" key="1">
    <citation type="submission" date="2016-10" db="EMBL/GenBank/DDBJ databases">
        <authorList>
            <person name="Varghese N."/>
            <person name="Submissions S."/>
        </authorList>
    </citation>
    <scope>NUCLEOTIDE SEQUENCE [LARGE SCALE GENOMIC DNA]</scope>
    <source>
        <strain evidence="4">DSM 21772</strain>
    </source>
</reference>
<evidence type="ECO:0000256" key="1">
    <source>
        <dbReference type="SAM" id="MobiDB-lite"/>
    </source>
</evidence>
<organism evidence="3 4">
    <name type="scientific">Microterricola viridarii</name>
    <dbReference type="NCBI Taxonomy" id="412690"/>
    <lineage>
        <taxon>Bacteria</taxon>
        <taxon>Bacillati</taxon>
        <taxon>Actinomycetota</taxon>
        <taxon>Actinomycetes</taxon>
        <taxon>Micrococcales</taxon>
        <taxon>Microbacteriaceae</taxon>
        <taxon>Microterricola</taxon>
    </lineage>
</organism>